<dbReference type="Pfam" id="PF01656">
    <property type="entry name" value="CbiA"/>
    <property type="match status" value="1"/>
</dbReference>
<dbReference type="InterPro" id="IPR027417">
    <property type="entry name" value="P-loop_NTPase"/>
</dbReference>
<evidence type="ECO:0000259" key="3">
    <source>
        <dbReference type="Pfam" id="PF01656"/>
    </source>
</evidence>
<dbReference type="KEGG" id="fwa:DCMF_05875"/>
<dbReference type="OrthoDB" id="7346657at2"/>
<dbReference type="InterPro" id="IPR002586">
    <property type="entry name" value="CobQ/CobB/MinD/ParA_Nub-bd_dom"/>
</dbReference>
<organism evidence="4 5">
    <name type="scientific">Formimonas warabiya</name>
    <dbReference type="NCBI Taxonomy" id="1761012"/>
    <lineage>
        <taxon>Bacteria</taxon>
        <taxon>Bacillati</taxon>
        <taxon>Bacillota</taxon>
        <taxon>Clostridia</taxon>
        <taxon>Eubacteriales</taxon>
        <taxon>Peptococcaceae</taxon>
        <taxon>Candidatus Formimonas</taxon>
    </lineage>
</organism>
<dbReference type="EMBL" id="CP017634">
    <property type="protein sequence ID" value="ATW24376.1"/>
    <property type="molecule type" value="Genomic_DNA"/>
</dbReference>
<keyword evidence="5" id="KW-1185">Reference proteome</keyword>
<proteinExistence type="predicted"/>
<dbReference type="Gene3D" id="3.40.50.300">
    <property type="entry name" value="P-loop containing nucleotide triphosphate hydrolases"/>
    <property type="match status" value="1"/>
</dbReference>
<dbReference type="PANTHER" id="PTHR43384:SF6">
    <property type="entry name" value="SEPTUM SITE-DETERMINING PROTEIN MIND HOMOLOG, CHLOROPLASTIC"/>
    <property type="match status" value="1"/>
</dbReference>
<name>A0A3G1KPL0_FORW1</name>
<sequence length="254" mass="27336">MKIAVSGKGGVGKTTISAYFAKRFAKEGYQVYAVDADPDLSLGTVLGIENSDIANLKPIVDMRDVIAAKSGGGGSFYSLNPDVDDVLDEYAINLGNIKFFKMGAVKQGGSSCYCRENSFLNSLMNSLLLKKNDVVVLDMGAGIEHLTRGTSKGVDAIVVVTEPTVVSVQTAKVVSNLARELEIKSVKFVGNKIRRPEEKEFLLKQLPAADILGCVSYNDHMLDAALGIETTEGSAGFEEEMDQIFQNLVKDVQV</sequence>
<dbReference type="GO" id="GO:0005829">
    <property type="term" value="C:cytosol"/>
    <property type="evidence" value="ECO:0007669"/>
    <property type="project" value="TreeGrafter"/>
</dbReference>
<dbReference type="AlphaFoldDB" id="A0A3G1KPL0"/>
<keyword evidence="2" id="KW-0067">ATP-binding</keyword>
<dbReference type="GO" id="GO:0009898">
    <property type="term" value="C:cytoplasmic side of plasma membrane"/>
    <property type="evidence" value="ECO:0007669"/>
    <property type="project" value="TreeGrafter"/>
</dbReference>
<dbReference type="RefSeq" id="WP_148133568.1">
    <property type="nucleotide sequence ID" value="NZ_CP017634.1"/>
</dbReference>
<accession>A0A3G1KPL0</accession>
<dbReference type="PIRSF" id="PIRSF005647">
    <property type="entry name" value="CooC"/>
    <property type="match status" value="1"/>
</dbReference>
<evidence type="ECO:0000313" key="4">
    <source>
        <dbReference type="EMBL" id="ATW24376.1"/>
    </source>
</evidence>
<evidence type="ECO:0000313" key="5">
    <source>
        <dbReference type="Proteomes" id="UP000323521"/>
    </source>
</evidence>
<evidence type="ECO:0000256" key="2">
    <source>
        <dbReference type="ARBA" id="ARBA00022840"/>
    </source>
</evidence>
<dbReference type="GO" id="GO:0051782">
    <property type="term" value="P:negative regulation of cell division"/>
    <property type="evidence" value="ECO:0007669"/>
    <property type="project" value="TreeGrafter"/>
</dbReference>
<dbReference type="GO" id="GO:0005524">
    <property type="term" value="F:ATP binding"/>
    <property type="evidence" value="ECO:0007669"/>
    <property type="project" value="UniProtKB-KW"/>
</dbReference>
<gene>
    <name evidence="4" type="ORF">DCMF_05875</name>
</gene>
<feature type="domain" description="CobQ/CobB/MinD/ParA nucleotide binding" evidence="3">
    <location>
        <begin position="3"/>
        <end position="221"/>
    </location>
</feature>
<protein>
    <submittedName>
        <fullName evidence="4">Carbon monoxide dehydrogenase</fullName>
    </submittedName>
</protein>
<dbReference type="InterPro" id="IPR050625">
    <property type="entry name" value="ParA/MinD_ATPase"/>
</dbReference>
<keyword evidence="1" id="KW-0547">Nucleotide-binding</keyword>
<dbReference type="GO" id="GO:0016887">
    <property type="term" value="F:ATP hydrolysis activity"/>
    <property type="evidence" value="ECO:0007669"/>
    <property type="project" value="TreeGrafter"/>
</dbReference>
<dbReference type="PANTHER" id="PTHR43384">
    <property type="entry name" value="SEPTUM SITE-DETERMINING PROTEIN MIND HOMOLOG, CHLOROPLASTIC-RELATED"/>
    <property type="match status" value="1"/>
</dbReference>
<reference evidence="4 5" key="1">
    <citation type="submission" date="2016-10" db="EMBL/GenBank/DDBJ databases">
        <title>Complete Genome Sequence of Peptococcaceae strain DCMF.</title>
        <authorList>
            <person name="Edwards R.J."/>
            <person name="Holland S.I."/>
            <person name="Deshpande N.P."/>
            <person name="Wong Y.K."/>
            <person name="Ertan H."/>
            <person name="Manefield M."/>
            <person name="Russell T.L."/>
            <person name="Lee M.J."/>
        </authorList>
    </citation>
    <scope>NUCLEOTIDE SEQUENCE [LARGE SCALE GENOMIC DNA]</scope>
    <source>
        <strain evidence="4 5">DCMF</strain>
    </source>
</reference>
<dbReference type="Proteomes" id="UP000323521">
    <property type="component" value="Chromosome"/>
</dbReference>
<dbReference type="SUPFAM" id="SSF52540">
    <property type="entry name" value="P-loop containing nucleoside triphosphate hydrolases"/>
    <property type="match status" value="1"/>
</dbReference>
<evidence type="ECO:0000256" key="1">
    <source>
        <dbReference type="ARBA" id="ARBA00022741"/>
    </source>
</evidence>
<dbReference type="InterPro" id="IPR014433">
    <property type="entry name" value="CooC"/>
</dbReference>